<organism evidence="6 7">
    <name type="scientific">Stagnihabitans tardus</name>
    <dbReference type="NCBI Taxonomy" id="2699202"/>
    <lineage>
        <taxon>Bacteria</taxon>
        <taxon>Pseudomonadati</taxon>
        <taxon>Pseudomonadota</taxon>
        <taxon>Alphaproteobacteria</taxon>
        <taxon>Rhodobacterales</taxon>
        <taxon>Paracoccaceae</taxon>
        <taxon>Stagnihabitans</taxon>
    </lineage>
</organism>
<evidence type="ECO:0000313" key="7">
    <source>
        <dbReference type="Proteomes" id="UP001193501"/>
    </source>
</evidence>
<dbReference type="GO" id="GO:0008745">
    <property type="term" value="F:N-acetylmuramoyl-L-alanine amidase activity"/>
    <property type="evidence" value="ECO:0007669"/>
    <property type="project" value="UniProtKB-EC"/>
</dbReference>
<dbReference type="Gene3D" id="3.40.80.10">
    <property type="entry name" value="Peptidoglycan recognition protein-like"/>
    <property type="match status" value="1"/>
</dbReference>
<evidence type="ECO:0000259" key="5">
    <source>
        <dbReference type="SMART" id="SM00644"/>
    </source>
</evidence>
<dbReference type="InterPro" id="IPR051206">
    <property type="entry name" value="NAMLAA_amidase_2"/>
</dbReference>
<comment type="catalytic activity">
    <reaction evidence="1">
        <text>Hydrolyzes the link between N-acetylmuramoyl residues and L-amino acid residues in certain cell-wall glycopeptides.</text>
        <dbReference type="EC" id="3.5.1.28"/>
    </reaction>
</comment>
<dbReference type="PANTHER" id="PTHR30417">
    <property type="entry name" value="N-ACETYLMURAMOYL-L-ALANINE AMIDASE AMID"/>
    <property type="match status" value="1"/>
</dbReference>
<accession>A0AAE4Y9Q8</accession>
<dbReference type="GO" id="GO:0009254">
    <property type="term" value="P:peptidoglycan turnover"/>
    <property type="evidence" value="ECO:0007669"/>
    <property type="project" value="TreeGrafter"/>
</dbReference>
<dbReference type="SUPFAM" id="SSF55846">
    <property type="entry name" value="N-acetylmuramoyl-L-alanine amidase-like"/>
    <property type="match status" value="1"/>
</dbReference>
<dbReference type="CDD" id="cd06583">
    <property type="entry name" value="PGRP"/>
    <property type="match status" value="1"/>
</dbReference>
<dbReference type="GO" id="GO:0019867">
    <property type="term" value="C:outer membrane"/>
    <property type="evidence" value="ECO:0007669"/>
    <property type="project" value="TreeGrafter"/>
</dbReference>
<evidence type="ECO:0000256" key="3">
    <source>
        <dbReference type="ARBA" id="ARBA00022801"/>
    </source>
</evidence>
<name>A0AAE4Y9Q8_9RHOB</name>
<reference evidence="6" key="1">
    <citation type="submission" date="2020-01" db="EMBL/GenBank/DDBJ databases">
        <authorList>
            <person name="Chen W.-M."/>
        </authorList>
    </citation>
    <scope>NUCLEOTIDE SEQUENCE</scope>
    <source>
        <strain evidence="6">CYK-10</strain>
    </source>
</reference>
<dbReference type="PANTHER" id="PTHR30417:SF1">
    <property type="entry name" value="N-ACETYLMURAMOYL-L-ALANINE AMIDASE AMID"/>
    <property type="match status" value="1"/>
</dbReference>
<dbReference type="InterPro" id="IPR036505">
    <property type="entry name" value="Amidase/PGRP_sf"/>
</dbReference>
<dbReference type="AlphaFoldDB" id="A0AAE4Y9Q8"/>
<dbReference type="Pfam" id="PF01510">
    <property type="entry name" value="Amidase_2"/>
    <property type="match status" value="1"/>
</dbReference>
<keyword evidence="3" id="KW-0378">Hydrolase</keyword>
<evidence type="ECO:0000256" key="2">
    <source>
        <dbReference type="ARBA" id="ARBA00011901"/>
    </source>
</evidence>
<dbReference type="Proteomes" id="UP001193501">
    <property type="component" value="Unassembled WGS sequence"/>
</dbReference>
<protein>
    <recommendedName>
        <fullName evidence="2">N-acetylmuramoyl-L-alanine amidase</fullName>
        <ecNumber evidence="2">3.5.1.28</ecNumber>
    </recommendedName>
</protein>
<comment type="caution">
    <text evidence="6">The sequence shown here is derived from an EMBL/GenBank/DDBJ whole genome shotgun (WGS) entry which is preliminary data.</text>
</comment>
<sequence>MSSPNHSERRGGMTPRLVVLHYTAMASFAEAKARLCDPAHEVSAHWLVDVDGRAEALVDEARRAWHAGAGAWGGCQDVNSASVGIEIQNDGMSPFPARQMAGVERLLGDVLGRWGISPAGVIAHSDMAPLRKRDPGPRFDWRRLALGGLSVWPEDRVAKAQGFSSWAAEFGYRGPEEAVLGAFRLRFRPWGRGPVSAVDAGLMQDLAQRFPAVL</sequence>
<dbReference type="SMART" id="SM00644">
    <property type="entry name" value="Ami_2"/>
    <property type="match status" value="1"/>
</dbReference>
<keyword evidence="4" id="KW-0961">Cell wall biogenesis/degradation</keyword>
<keyword evidence="7" id="KW-1185">Reference proteome</keyword>
<evidence type="ECO:0000256" key="4">
    <source>
        <dbReference type="ARBA" id="ARBA00023316"/>
    </source>
</evidence>
<dbReference type="EC" id="3.5.1.28" evidence="2"/>
<dbReference type="GO" id="GO:0009253">
    <property type="term" value="P:peptidoglycan catabolic process"/>
    <property type="evidence" value="ECO:0007669"/>
    <property type="project" value="InterPro"/>
</dbReference>
<feature type="domain" description="N-acetylmuramoyl-L-alanine amidase" evidence="5">
    <location>
        <begin position="3"/>
        <end position="136"/>
    </location>
</feature>
<dbReference type="GO" id="GO:0071555">
    <property type="term" value="P:cell wall organization"/>
    <property type="evidence" value="ECO:0007669"/>
    <property type="project" value="UniProtKB-KW"/>
</dbReference>
<dbReference type="InterPro" id="IPR002502">
    <property type="entry name" value="Amidase_domain"/>
</dbReference>
<dbReference type="EMBL" id="JAABNR010000012">
    <property type="protein sequence ID" value="NBZ88663.1"/>
    <property type="molecule type" value="Genomic_DNA"/>
</dbReference>
<evidence type="ECO:0000256" key="1">
    <source>
        <dbReference type="ARBA" id="ARBA00001561"/>
    </source>
</evidence>
<proteinExistence type="predicted"/>
<evidence type="ECO:0000313" key="6">
    <source>
        <dbReference type="EMBL" id="NBZ88663.1"/>
    </source>
</evidence>
<gene>
    <name evidence="6" type="ORF">GV832_13800</name>
</gene>